<accession>A0ABQ2IEH8</accession>
<keyword evidence="2" id="KW-1185">Reference proteome</keyword>
<dbReference type="RefSeq" id="WP_189157324.1">
    <property type="nucleotide sequence ID" value="NZ_BMNC01000007.1"/>
</dbReference>
<dbReference type="Proteomes" id="UP000597656">
    <property type="component" value="Unassembled WGS sequence"/>
</dbReference>
<evidence type="ECO:0000313" key="2">
    <source>
        <dbReference type="Proteomes" id="UP000597656"/>
    </source>
</evidence>
<dbReference type="EMBL" id="BMNC01000007">
    <property type="protein sequence ID" value="GGN05423.1"/>
    <property type="molecule type" value="Genomic_DNA"/>
</dbReference>
<name>A0ABQ2IEH8_9PSEU</name>
<evidence type="ECO:0000313" key="1">
    <source>
        <dbReference type="EMBL" id="GGN05423.1"/>
    </source>
</evidence>
<proteinExistence type="predicted"/>
<sequence>MTQENAGVADAALSAAALTGVLGGAASAMAVAGSVVDRISAGLGGGTQKFHVEKDTVLQAGKVVHDQWMLLRKEYASLAPKLRIATTDGEVTSDIVNAWNDRLLFNEESYANRILAYLKVLESLSDQLKTSAEQYGLSEEAIKASFKPKE</sequence>
<comment type="caution">
    <text evidence="1">The sequence shown here is derived from an EMBL/GenBank/DDBJ whole genome shotgun (WGS) entry which is preliminary data.</text>
</comment>
<evidence type="ECO:0008006" key="3">
    <source>
        <dbReference type="Google" id="ProtNLM"/>
    </source>
</evidence>
<gene>
    <name evidence="1" type="ORF">GCM10011609_50820</name>
</gene>
<organism evidence="1 2">
    <name type="scientific">Lentzea pudingi</name>
    <dbReference type="NCBI Taxonomy" id="1789439"/>
    <lineage>
        <taxon>Bacteria</taxon>
        <taxon>Bacillati</taxon>
        <taxon>Actinomycetota</taxon>
        <taxon>Actinomycetes</taxon>
        <taxon>Pseudonocardiales</taxon>
        <taxon>Pseudonocardiaceae</taxon>
        <taxon>Lentzea</taxon>
    </lineage>
</organism>
<reference evidence="2" key="1">
    <citation type="journal article" date="2019" name="Int. J. Syst. Evol. Microbiol.">
        <title>The Global Catalogue of Microorganisms (GCM) 10K type strain sequencing project: providing services to taxonomists for standard genome sequencing and annotation.</title>
        <authorList>
            <consortium name="The Broad Institute Genomics Platform"/>
            <consortium name="The Broad Institute Genome Sequencing Center for Infectious Disease"/>
            <person name="Wu L."/>
            <person name="Ma J."/>
        </authorList>
    </citation>
    <scope>NUCLEOTIDE SEQUENCE [LARGE SCALE GENOMIC DNA]</scope>
    <source>
        <strain evidence="2">CGMCC 4.7319</strain>
    </source>
</reference>
<protein>
    <recommendedName>
        <fullName evidence="3">PE family protein</fullName>
    </recommendedName>
</protein>